<evidence type="ECO:0000259" key="26">
    <source>
        <dbReference type="SMART" id="SM00235"/>
    </source>
</evidence>
<proteinExistence type="inferred from homology"/>
<evidence type="ECO:0000256" key="7">
    <source>
        <dbReference type="ARBA" id="ARBA00022723"/>
    </source>
</evidence>
<feature type="chain" id="PRO_5039679421" description="Collagenase 3" evidence="25">
    <location>
        <begin position="17"/>
        <end position="471"/>
    </location>
</feature>
<dbReference type="InterPro" id="IPR018486">
    <property type="entry name" value="Hemopexin_CS"/>
</dbReference>
<feature type="domain" description="Peptidase metallopeptidase" evidence="26">
    <location>
        <begin position="103"/>
        <end position="260"/>
    </location>
</feature>
<feature type="binding site" evidence="21">
    <location>
        <position position="156"/>
    </location>
    <ligand>
        <name>Ca(2+)</name>
        <dbReference type="ChEBI" id="CHEBI:29108"/>
        <label>2</label>
    </ligand>
</feature>
<comment type="cofactor">
    <cofactor evidence="21">
        <name>Zn(2+)</name>
        <dbReference type="ChEBI" id="CHEBI:29105"/>
    </cofactor>
    <text evidence="21">Binds 2 Zn(2+) ions per subunit.</text>
</comment>
<dbReference type="Gene3D" id="3.40.390.10">
    <property type="entry name" value="Collagenase (Catalytic Domain)"/>
    <property type="match status" value="1"/>
</dbReference>
<dbReference type="PROSITE" id="PS51642">
    <property type="entry name" value="HEMOPEXIN_2"/>
    <property type="match status" value="3"/>
</dbReference>
<feature type="binding site" evidence="21">
    <location>
        <position position="199"/>
    </location>
    <ligand>
        <name>Ca(2+)</name>
        <dbReference type="ChEBI" id="CHEBI:29108"/>
        <label>1</label>
    </ligand>
</feature>
<sequence length="471" mass="54333">MEIIAVALLLVAVGQAFTKPLPEDEPERETWLLAERYLRRYYGMQPGLLGKSKTSDVMTEKIRAMQTFFNLEVTGKLDEDTLDIMKKARCGVPEVAEYNLFPRKPKWQNTLVTFRITNYTPDLKKEDVDRAIHNALKVWSIVTPLKFKRLHEGNADIMISFGRLEHGDHNPFDGPEGLLAHAYPPGAGIGGDTHFDEDETWTKDSHEYNLFLVAAHEFGHALGMAHSNDPGSLMFPVYSYTSEFPLSEDDIKGIQDLYGPNPDHEKFKPKPEAPKKCDPELSIDAITELRGETLIFKDRYFWRVHPQFTEPELSLIKSTWPQLPKKINAAYENPQKDIVIIFSGIRMWALNGYTLVPGYPKYIHKLGLPKSVRKIDAAVHIRDKGKTLLFTDEEYWSYDEERSTMDHGYPKSIKDSFPGMRERDGDEVDEVDAATYRNGYLYLYHENLQYEYSYERRKVVRILRANELLNC</sequence>
<keyword evidence="5" id="KW-0272">Extracellular matrix</keyword>
<dbReference type="InterPro" id="IPR001818">
    <property type="entry name" value="Pept_M10_metallopeptidase"/>
</dbReference>
<keyword evidence="10" id="KW-0378">Hydrolase</keyword>
<dbReference type="GO" id="GO:0030574">
    <property type="term" value="P:collagen catabolic process"/>
    <property type="evidence" value="ECO:0007669"/>
    <property type="project" value="UniProtKB-KW"/>
</dbReference>
<dbReference type="InterPro" id="IPR021190">
    <property type="entry name" value="Pept_M10A"/>
</dbReference>
<evidence type="ECO:0000256" key="3">
    <source>
        <dbReference type="ARBA" id="ARBA00018037"/>
    </source>
</evidence>
<dbReference type="Pfam" id="PF01471">
    <property type="entry name" value="PG_binding_1"/>
    <property type="match status" value="1"/>
</dbReference>
<dbReference type="InterPro" id="IPR000585">
    <property type="entry name" value="Hemopexin-like_dom"/>
</dbReference>
<keyword evidence="9" id="KW-0677">Repeat</keyword>
<evidence type="ECO:0000256" key="14">
    <source>
        <dbReference type="ARBA" id="ARBA00023105"/>
    </source>
</evidence>
<dbReference type="PIRSF" id="PIRSF001191">
    <property type="entry name" value="Peptidase_M10A_matrix"/>
    <property type="match status" value="1"/>
</dbReference>
<feature type="disulfide bond" evidence="22">
    <location>
        <begin position="277"/>
        <end position="471"/>
    </location>
</feature>
<dbReference type="OrthoDB" id="406838at2759"/>
<dbReference type="InterPro" id="IPR024079">
    <property type="entry name" value="MetalloPept_cat_dom_sf"/>
</dbReference>
<feature type="binding site" evidence="21">
    <location>
        <position position="199"/>
    </location>
    <ligand>
        <name>Ca(2+)</name>
        <dbReference type="ChEBI" id="CHEBI:29108"/>
        <label>3</label>
    </ligand>
</feature>
<keyword evidence="16 22" id="KW-1015">Disulfide bond</keyword>
<feature type="binding site" evidence="21">
    <location>
        <position position="190"/>
    </location>
    <ligand>
        <name>Ca(2+)</name>
        <dbReference type="ChEBI" id="CHEBI:29108"/>
        <label>2</label>
    </ligand>
</feature>
<dbReference type="PANTHER" id="PTHR10201">
    <property type="entry name" value="MATRIX METALLOPROTEINASE"/>
    <property type="match status" value="1"/>
</dbReference>
<feature type="repeat" description="Hemopexin" evidence="24">
    <location>
        <begin position="372"/>
        <end position="420"/>
    </location>
</feature>
<evidence type="ECO:0000256" key="22">
    <source>
        <dbReference type="PIRSR" id="PIRSR621190-3"/>
    </source>
</evidence>
<evidence type="ECO:0000256" key="9">
    <source>
        <dbReference type="ARBA" id="ARBA00022737"/>
    </source>
</evidence>
<reference evidence="27 28" key="1">
    <citation type="submission" date="2021-06" db="EMBL/GenBank/DDBJ databases">
        <title>Chromosome-level genome assembly of the red-tail catfish (Hemibagrus wyckioides).</title>
        <authorList>
            <person name="Shao F."/>
        </authorList>
    </citation>
    <scope>NUCLEOTIDE SEQUENCE [LARGE SCALE GENOMIC DNA]</scope>
    <source>
        <strain evidence="27">EC202008001</strain>
        <tissue evidence="27">Blood</tissue>
    </source>
</reference>
<feature type="binding site" evidence="20">
    <location>
        <position position="220"/>
    </location>
    <ligand>
        <name>Zn(2+)</name>
        <dbReference type="ChEBI" id="CHEBI:29105"/>
        <label>2</label>
        <note>catalytic</note>
    </ligand>
</feature>
<protein>
    <recommendedName>
        <fullName evidence="3">Collagenase 3</fullName>
    </recommendedName>
    <alternativeName>
        <fullName evidence="18">Matrix metalloproteinase-13</fullName>
    </alternativeName>
</protein>
<evidence type="ECO:0000313" key="27">
    <source>
        <dbReference type="EMBL" id="KAG7321625.1"/>
    </source>
</evidence>
<dbReference type="SUPFAM" id="SSF50923">
    <property type="entry name" value="Hemopexin-like domain"/>
    <property type="match status" value="1"/>
</dbReference>
<evidence type="ECO:0000256" key="16">
    <source>
        <dbReference type="ARBA" id="ARBA00023157"/>
    </source>
</evidence>
<evidence type="ECO:0000256" key="25">
    <source>
        <dbReference type="SAM" id="SignalP"/>
    </source>
</evidence>
<comment type="subcellular location">
    <subcellularLocation>
        <location evidence="1">Secreted</location>
        <location evidence="1">Extracellular space</location>
        <location evidence="1">Extracellular matrix</location>
    </subcellularLocation>
</comment>
<organism evidence="27 28">
    <name type="scientific">Hemibagrus wyckioides</name>
    <dbReference type="NCBI Taxonomy" id="337641"/>
    <lineage>
        <taxon>Eukaryota</taxon>
        <taxon>Metazoa</taxon>
        <taxon>Chordata</taxon>
        <taxon>Craniata</taxon>
        <taxon>Vertebrata</taxon>
        <taxon>Euteleostomi</taxon>
        <taxon>Actinopterygii</taxon>
        <taxon>Neopterygii</taxon>
        <taxon>Teleostei</taxon>
        <taxon>Ostariophysi</taxon>
        <taxon>Siluriformes</taxon>
        <taxon>Bagridae</taxon>
        <taxon>Hemibagrus</taxon>
    </lineage>
</organism>
<evidence type="ECO:0000313" key="28">
    <source>
        <dbReference type="Proteomes" id="UP000824219"/>
    </source>
</evidence>
<feature type="binding site" evidence="21">
    <location>
        <position position="284"/>
    </location>
    <ligand>
        <name>Ca(2+)</name>
        <dbReference type="ChEBI" id="CHEBI:29108"/>
        <label>4</label>
    </ligand>
</feature>
<feature type="binding site" description="in inhibited form" evidence="21">
    <location>
        <position position="90"/>
    </location>
    <ligand>
        <name>Zn(2+)</name>
        <dbReference type="ChEBI" id="CHEBI:29105"/>
        <label>2</label>
        <note>catalytic</note>
    </ligand>
</feature>
<dbReference type="InterPro" id="IPR033739">
    <property type="entry name" value="M10A_MMP"/>
</dbReference>
<dbReference type="GO" id="GO:0004222">
    <property type="term" value="F:metalloendopeptidase activity"/>
    <property type="evidence" value="ECO:0007669"/>
    <property type="project" value="InterPro"/>
</dbReference>
<evidence type="ECO:0000256" key="8">
    <source>
        <dbReference type="ARBA" id="ARBA00022729"/>
    </source>
</evidence>
<feature type="binding site" evidence="21">
    <location>
        <position position="196"/>
    </location>
    <ligand>
        <name>Ca(2+)</name>
        <dbReference type="ChEBI" id="CHEBI:29108"/>
        <label>3</label>
    </ligand>
</feature>
<evidence type="ECO:0000256" key="24">
    <source>
        <dbReference type="PROSITE-ProRule" id="PRU01011"/>
    </source>
</evidence>
<keyword evidence="17" id="KW-0325">Glycoprotein</keyword>
<dbReference type="SMART" id="SM00235">
    <property type="entry name" value="ZnMc"/>
    <property type="match status" value="1"/>
</dbReference>
<accession>A0A9D3NGD7</accession>
<dbReference type="Pfam" id="PF00045">
    <property type="entry name" value="Hemopexin"/>
    <property type="match status" value="3"/>
</dbReference>
<dbReference type="Proteomes" id="UP000824219">
    <property type="component" value="Linkage Group LG17"/>
</dbReference>
<feature type="binding site" evidence="21">
    <location>
        <position position="174"/>
    </location>
    <ligand>
        <name>Ca(2+)</name>
        <dbReference type="ChEBI" id="CHEBI:29108"/>
        <label>3</label>
    </ligand>
</feature>
<dbReference type="Gene3D" id="2.110.10.10">
    <property type="entry name" value="Hemopexin-like domain"/>
    <property type="match status" value="1"/>
</dbReference>
<dbReference type="SUPFAM" id="SSF55486">
    <property type="entry name" value="Metalloproteases ('zincins'), catalytic domain"/>
    <property type="match status" value="1"/>
</dbReference>
<feature type="repeat" description="Hemopexin" evidence="24">
    <location>
        <begin position="274"/>
        <end position="323"/>
    </location>
</feature>
<dbReference type="FunFam" id="3.40.390.10:FF:000007">
    <property type="entry name" value="Collagenase 3"/>
    <property type="match status" value="1"/>
</dbReference>
<feature type="modified residue" description="Phosphotyrosine; by PKDCC" evidence="23">
    <location>
        <position position="359"/>
    </location>
</feature>
<dbReference type="Pfam" id="PF00413">
    <property type="entry name" value="Peptidase_M10"/>
    <property type="match status" value="1"/>
</dbReference>
<feature type="binding site" evidence="21">
    <location>
        <position position="286"/>
    </location>
    <ligand>
        <name>Ca(2+)</name>
        <dbReference type="ChEBI" id="CHEBI:29108"/>
        <label>5</label>
    </ligand>
</feature>
<evidence type="ECO:0000256" key="10">
    <source>
        <dbReference type="ARBA" id="ARBA00022801"/>
    </source>
</evidence>
<evidence type="ECO:0000256" key="4">
    <source>
        <dbReference type="ARBA" id="ARBA00022525"/>
    </source>
</evidence>
<feature type="binding site" evidence="21">
    <location>
        <position position="194"/>
    </location>
    <ligand>
        <name>Zn(2+)</name>
        <dbReference type="ChEBI" id="CHEBI:29105"/>
        <label>1</label>
    </ligand>
</feature>
<feature type="binding site" evidence="21">
    <location>
        <position position="168"/>
    </location>
    <ligand>
        <name>Zn(2+)</name>
        <dbReference type="ChEBI" id="CHEBI:29105"/>
        <label>1</label>
    </ligand>
</feature>
<comment type="cofactor">
    <cofactor evidence="21">
        <name>Ca(2+)</name>
        <dbReference type="ChEBI" id="CHEBI:29108"/>
    </cofactor>
    <text evidence="21">Can bind about 5 Ca(2+) ions per subunit.</text>
</comment>
<keyword evidence="13" id="KW-0482">Metalloprotease</keyword>
<dbReference type="EMBL" id="JAHKSW010000017">
    <property type="protein sequence ID" value="KAG7321625.1"/>
    <property type="molecule type" value="Genomic_DNA"/>
</dbReference>
<dbReference type="InterPro" id="IPR018487">
    <property type="entry name" value="Hemopexin-like_repeat"/>
</dbReference>
<keyword evidence="4" id="KW-0964">Secreted</keyword>
<feature type="binding site" evidence="21">
    <location>
        <position position="330"/>
    </location>
    <ligand>
        <name>Ca(2+)</name>
        <dbReference type="ChEBI" id="CHEBI:29108"/>
        <label>5</label>
    </ligand>
</feature>
<feature type="binding site" evidence="20">
    <location>
        <position position="216"/>
    </location>
    <ligand>
        <name>Zn(2+)</name>
        <dbReference type="ChEBI" id="CHEBI:29105"/>
        <label>2</label>
        <note>catalytic</note>
    </ligand>
</feature>
<feature type="binding site" evidence="21">
    <location>
        <position position="432"/>
    </location>
    <ligand>
        <name>Ca(2+)</name>
        <dbReference type="ChEBI" id="CHEBI:29108"/>
        <label>4</label>
    </ligand>
</feature>
<dbReference type="InterPro" id="IPR002477">
    <property type="entry name" value="Peptidoglycan-bd-like"/>
</dbReference>
<dbReference type="PRINTS" id="PR00138">
    <property type="entry name" value="MATRIXIN"/>
</dbReference>
<keyword evidence="28" id="KW-1185">Reference proteome</keyword>
<keyword evidence="11 20" id="KW-0862">Zinc</keyword>
<evidence type="ECO:0000256" key="20">
    <source>
        <dbReference type="PIRSR" id="PIRSR001191-2"/>
    </source>
</evidence>
<evidence type="ECO:0000256" key="18">
    <source>
        <dbReference type="ARBA" id="ARBA00031807"/>
    </source>
</evidence>
<keyword evidence="14" id="KW-0177">Collagen degradation</keyword>
<evidence type="ECO:0000256" key="5">
    <source>
        <dbReference type="ARBA" id="ARBA00022530"/>
    </source>
</evidence>
<evidence type="ECO:0000256" key="1">
    <source>
        <dbReference type="ARBA" id="ARBA00004498"/>
    </source>
</evidence>
<comment type="similarity">
    <text evidence="2">Belongs to the peptidase M10A family.</text>
</comment>
<dbReference type="SMART" id="SM00120">
    <property type="entry name" value="HX"/>
    <property type="match status" value="4"/>
</dbReference>
<feature type="signal peptide" evidence="25">
    <location>
        <begin position="1"/>
        <end position="16"/>
    </location>
</feature>
<dbReference type="PANTHER" id="PTHR10201:SF165">
    <property type="entry name" value="COLLAGENASE 3"/>
    <property type="match status" value="1"/>
</dbReference>
<evidence type="ECO:0000256" key="11">
    <source>
        <dbReference type="ARBA" id="ARBA00022833"/>
    </source>
</evidence>
<evidence type="ECO:0000256" key="23">
    <source>
        <dbReference type="PIRSR" id="PIRSR621190-4"/>
    </source>
</evidence>
<feature type="binding site" evidence="21">
    <location>
        <position position="181"/>
    </location>
    <ligand>
        <name>Zn(2+)</name>
        <dbReference type="ChEBI" id="CHEBI:29105"/>
        <label>1</label>
    </ligand>
</feature>
<evidence type="ECO:0000256" key="19">
    <source>
        <dbReference type="PIRSR" id="PIRSR001191-1"/>
    </source>
</evidence>
<keyword evidence="12 21" id="KW-0106">Calcium</keyword>
<feature type="binding site" evidence="21">
    <location>
        <position position="166"/>
    </location>
    <ligand>
        <name>Zn(2+)</name>
        <dbReference type="ChEBI" id="CHEBI:29105"/>
        <label>1</label>
    </ligand>
</feature>
<dbReference type="InterPro" id="IPR006026">
    <property type="entry name" value="Peptidase_Metallo"/>
</dbReference>
<dbReference type="GO" id="GO:0031012">
    <property type="term" value="C:extracellular matrix"/>
    <property type="evidence" value="ECO:0007669"/>
    <property type="project" value="InterPro"/>
</dbReference>
<dbReference type="InterPro" id="IPR036375">
    <property type="entry name" value="Hemopexin-like_dom_sf"/>
</dbReference>
<feature type="binding site" evidence="21">
    <location>
        <position position="173"/>
    </location>
    <ligand>
        <name>Ca(2+)</name>
        <dbReference type="ChEBI" id="CHEBI:29108"/>
        <label>3</label>
    </ligand>
</feature>
<dbReference type="GO" id="GO:0005615">
    <property type="term" value="C:extracellular space"/>
    <property type="evidence" value="ECO:0007669"/>
    <property type="project" value="TreeGrafter"/>
</dbReference>
<dbReference type="SUPFAM" id="SSF47090">
    <property type="entry name" value="PGBD-like"/>
    <property type="match status" value="1"/>
</dbReference>
<keyword evidence="8 25" id="KW-0732">Signal</keyword>
<evidence type="ECO:0000256" key="21">
    <source>
        <dbReference type="PIRSR" id="PIRSR621190-2"/>
    </source>
</evidence>
<keyword evidence="15" id="KW-0865">Zymogen</keyword>
<feature type="active site" evidence="19">
    <location>
        <position position="217"/>
    </location>
</feature>
<evidence type="ECO:0000256" key="15">
    <source>
        <dbReference type="ARBA" id="ARBA00023145"/>
    </source>
</evidence>
<dbReference type="AlphaFoldDB" id="A0A9D3NGD7"/>
<dbReference type="CDD" id="cd04278">
    <property type="entry name" value="ZnMc_MMP"/>
    <property type="match status" value="1"/>
</dbReference>
<evidence type="ECO:0000256" key="6">
    <source>
        <dbReference type="ARBA" id="ARBA00022670"/>
    </source>
</evidence>
<evidence type="ECO:0000256" key="17">
    <source>
        <dbReference type="ARBA" id="ARBA00023180"/>
    </source>
</evidence>
<dbReference type="GO" id="GO:0008270">
    <property type="term" value="F:zinc ion binding"/>
    <property type="evidence" value="ECO:0007669"/>
    <property type="project" value="InterPro"/>
</dbReference>
<keyword evidence="6" id="KW-0645">Protease</keyword>
<feature type="binding site" evidence="21">
    <location>
        <position position="192"/>
    </location>
    <ligand>
        <name>Ca(2+)</name>
        <dbReference type="ChEBI" id="CHEBI:29108"/>
        <label>2</label>
    </ligand>
</feature>
<dbReference type="CDD" id="cd00094">
    <property type="entry name" value="HX"/>
    <property type="match status" value="1"/>
</dbReference>
<dbReference type="FunFam" id="2.110.10.10:FF:000002">
    <property type="entry name" value="Matrix metallopeptidase 3"/>
    <property type="match status" value="1"/>
</dbReference>
<name>A0A9D3NGD7_9TELE</name>
<keyword evidence="7 20" id="KW-0479">Metal-binding</keyword>
<comment type="caution">
    <text evidence="27">The sequence shown here is derived from an EMBL/GenBank/DDBJ whole genome shotgun (WGS) entry which is preliminary data.</text>
</comment>
<feature type="binding site" evidence="21">
    <location>
        <position position="234"/>
    </location>
    <ligand>
        <name>Zn(2+)</name>
        <dbReference type="ChEBI" id="CHEBI:29105"/>
        <label>2</label>
        <note>catalytic</note>
    </ligand>
</feature>
<feature type="repeat" description="Hemopexin" evidence="24">
    <location>
        <begin position="324"/>
        <end position="370"/>
    </location>
</feature>
<feature type="binding site" evidence="21">
    <location>
        <position position="178"/>
    </location>
    <ligand>
        <name>Ca(2+)</name>
        <dbReference type="ChEBI" id="CHEBI:29108"/>
        <label>3</label>
    </ligand>
</feature>
<dbReference type="InterPro" id="IPR036365">
    <property type="entry name" value="PGBD-like_sf"/>
</dbReference>
<evidence type="ECO:0000256" key="13">
    <source>
        <dbReference type="ARBA" id="ARBA00023049"/>
    </source>
</evidence>
<feature type="binding site" evidence="21">
    <location>
        <position position="122"/>
    </location>
    <ligand>
        <name>Ca(2+)</name>
        <dbReference type="ChEBI" id="CHEBI:29108"/>
        <label>1</label>
    </ligand>
</feature>
<gene>
    <name evidence="27" type="ORF">KOW79_014483</name>
</gene>
<feature type="binding site" evidence="20">
    <location>
        <position position="226"/>
    </location>
    <ligand>
        <name>Zn(2+)</name>
        <dbReference type="ChEBI" id="CHEBI:29105"/>
        <label>2</label>
        <note>catalytic</note>
    </ligand>
</feature>
<dbReference type="GO" id="GO:0030198">
    <property type="term" value="P:extracellular matrix organization"/>
    <property type="evidence" value="ECO:0007669"/>
    <property type="project" value="TreeGrafter"/>
</dbReference>
<feature type="binding site" evidence="21">
    <location>
        <position position="378"/>
    </location>
    <ligand>
        <name>Ca(2+)</name>
        <dbReference type="ChEBI" id="CHEBI:29108"/>
        <label>5</label>
    </ligand>
</feature>
<dbReference type="PROSITE" id="PS00024">
    <property type="entry name" value="HEMOPEXIN"/>
    <property type="match status" value="1"/>
</dbReference>
<dbReference type="GO" id="GO:0006508">
    <property type="term" value="P:proteolysis"/>
    <property type="evidence" value="ECO:0007669"/>
    <property type="project" value="UniProtKB-KW"/>
</dbReference>
<evidence type="ECO:0000256" key="2">
    <source>
        <dbReference type="ARBA" id="ARBA00010370"/>
    </source>
</evidence>
<evidence type="ECO:0000256" key="12">
    <source>
        <dbReference type="ARBA" id="ARBA00022837"/>
    </source>
</evidence>